<keyword evidence="1" id="KW-0812">Transmembrane</keyword>
<keyword evidence="1" id="KW-1133">Transmembrane helix</keyword>
<keyword evidence="3" id="KW-1185">Reference proteome</keyword>
<evidence type="ECO:0000313" key="2">
    <source>
        <dbReference type="EMBL" id="MBR7796209.1"/>
    </source>
</evidence>
<feature type="transmembrane region" description="Helical" evidence="1">
    <location>
        <begin position="30"/>
        <end position="50"/>
    </location>
</feature>
<dbReference type="EMBL" id="JAGSOT010000023">
    <property type="protein sequence ID" value="MBR7796209.1"/>
    <property type="molecule type" value="Genomic_DNA"/>
</dbReference>
<name>A0A941DSB3_9BACI</name>
<dbReference type="AlphaFoldDB" id="A0A941DSB3"/>
<organism evidence="2 3">
    <name type="scientific">Virgibacillus salarius</name>
    <dbReference type="NCBI Taxonomy" id="447199"/>
    <lineage>
        <taxon>Bacteria</taxon>
        <taxon>Bacillati</taxon>
        <taxon>Bacillota</taxon>
        <taxon>Bacilli</taxon>
        <taxon>Bacillales</taxon>
        <taxon>Bacillaceae</taxon>
        <taxon>Virgibacillus</taxon>
    </lineage>
</organism>
<comment type="caution">
    <text evidence="2">The sequence shown here is derived from an EMBL/GenBank/DDBJ whole genome shotgun (WGS) entry which is preliminary data.</text>
</comment>
<evidence type="ECO:0000313" key="3">
    <source>
        <dbReference type="Proteomes" id="UP000675284"/>
    </source>
</evidence>
<accession>A0A941DSB3</accession>
<sequence length="59" mass="6973">MKRYLTVFFIGLSAIILVVGLRTNFQWNGIVSWGLSFIFLLFAAYFTKYIPNEKERNKH</sequence>
<reference evidence="2" key="1">
    <citation type="submission" date="2021-04" db="EMBL/GenBank/DDBJ databases">
        <title>Isolation and polyphasic classification of algal microorganism.</title>
        <authorList>
            <person name="Wang S."/>
        </authorList>
    </citation>
    <scope>NUCLEOTIDE SEQUENCE</scope>
    <source>
        <strain evidence="2">720a</strain>
    </source>
</reference>
<evidence type="ECO:0000256" key="1">
    <source>
        <dbReference type="SAM" id="Phobius"/>
    </source>
</evidence>
<dbReference type="Proteomes" id="UP000675284">
    <property type="component" value="Unassembled WGS sequence"/>
</dbReference>
<proteinExistence type="predicted"/>
<gene>
    <name evidence="2" type="ORF">KCX74_09150</name>
</gene>
<keyword evidence="1" id="KW-0472">Membrane</keyword>
<dbReference type="RefSeq" id="WP_026680326.1">
    <property type="nucleotide sequence ID" value="NZ_BAAACY010000028.1"/>
</dbReference>
<protein>
    <submittedName>
        <fullName evidence="2">Uncharacterized protein</fullName>
    </submittedName>
</protein>